<evidence type="ECO:0000313" key="2">
    <source>
        <dbReference type="EMBL" id="TCT14597.1"/>
    </source>
</evidence>
<dbReference type="Proteomes" id="UP000294902">
    <property type="component" value="Unassembled WGS sequence"/>
</dbReference>
<dbReference type="Gene3D" id="3.40.50.10400">
    <property type="entry name" value="Hypothetical protein PA1492"/>
    <property type="match status" value="1"/>
</dbReference>
<dbReference type="Pfam" id="PF24963">
    <property type="entry name" value="DUF7768"/>
    <property type="match status" value="1"/>
</dbReference>
<dbReference type="AlphaFoldDB" id="A0A4R3MLN5"/>
<proteinExistence type="predicted"/>
<name>A0A4R3MLN5_9FIRM</name>
<dbReference type="EMBL" id="SMAL01000005">
    <property type="protein sequence ID" value="TCT14597.1"/>
    <property type="molecule type" value="Genomic_DNA"/>
</dbReference>
<evidence type="ECO:0000313" key="3">
    <source>
        <dbReference type="Proteomes" id="UP000294902"/>
    </source>
</evidence>
<comment type="caution">
    <text evidence="2">The sequence shown here is derived from an EMBL/GenBank/DDBJ whole genome shotgun (WGS) entry which is preliminary data.</text>
</comment>
<dbReference type="RefSeq" id="WP_132252191.1">
    <property type="nucleotide sequence ID" value="NZ_SMAL01000005.1"/>
</dbReference>
<organism evidence="2 3">
    <name type="scientific">Natranaerovirga pectinivora</name>
    <dbReference type="NCBI Taxonomy" id="682400"/>
    <lineage>
        <taxon>Bacteria</taxon>
        <taxon>Bacillati</taxon>
        <taxon>Bacillota</taxon>
        <taxon>Clostridia</taxon>
        <taxon>Lachnospirales</taxon>
        <taxon>Natranaerovirgaceae</taxon>
        <taxon>Natranaerovirga</taxon>
    </lineage>
</organism>
<feature type="domain" description="DUF7768" evidence="1">
    <location>
        <begin position="33"/>
        <end position="130"/>
    </location>
</feature>
<keyword evidence="3" id="KW-1185">Reference proteome</keyword>
<dbReference type="OrthoDB" id="9807423at2"/>
<sequence>MGVNLYNSEGYLDPTAYEAIKNIEEEIKLEKKKVVFICSPYAGDIELNTERAKRYGRFAITKNTVPFIPHLLYPQLLDENDMDERNLGISMGIRMLSLCHELWVFGERVSSGMAVEIAKAKALKIPIKNFTIHCKPRKEVE</sequence>
<evidence type="ECO:0000259" key="1">
    <source>
        <dbReference type="Pfam" id="PF24963"/>
    </source>
</evidence>
<accession>A0A4R3MLN5</accession>
<protein>
    <recommendedName>
        <fullName evidence="1">DUF7768 domain-containing protein</fullName>
    </recommendedName>
</protein>
<gene>
    <name evidence="2" type="ORF">EDC18_10578</name>
</gene>
<dbReference type="InterPro" id="IPR056670">
    <property type="entry name" value="DUF7768"/>
</dbReference>
<reference evidence="2 3" key="1">
    <citation type="submission" date="2019-03" db="EMBL/GenBank/DDBJ databases">
        <title>Genomic Encyclopedia of Type Strains, Phase IV (KMG-IV): sequencing the most valuable type-strain genomes for metagenomic binning, comparative biology and taxonomic classification.</title>
        <authorList>
            <person name="Goeker M."/>
        </authorList>
    </citation>
    <scope>NUCLEOTIDE SEQUENCE [LARGE SCALE GENOMIC DNA]</scope>
    <source>
        <strain evidence="2 3">DSM 24629</strain>
    </source>
</reference>